<dbReference type="OrthoDB" id="504170at2759"/>
<feature type="region of interest" description="Disordered" evidence="1">
    <location>
        <begin position="1"/>
        <end position="37"/>
    </location>
</feature>
<evidence type="ECO:0000256" key="1">
    <source>
        <dbReference type="SAM" id="MobiDB-lite"/>
    </source>
</evidence>
<evidence type="ECO:0000313" key="3">
    <source>
        <dbReference type="Proteomes" id="UP000053825"/>
    </source>
</evidence>
<dbReference type="Proteomes" id="UP000053825">
    <property type="component" value="Unassembled WGS sequence"/>
</dbReference>
<keyword evidence="3" id="KW-1185">Reference proteome</keyword>
<sequence length="61" mass="6959">MNNKNDPTARTSQPPLAPPSFEEELSRNSDARRRSKLRVKLQVRECRATGEILRDHPCLAT</sequence>
<proteinExistence type="predicted"/>
<evidence type="ECO:0000313" key="2">
    <source>
        <dbReference type="EMBL" id="KOC68066.1"/>
    </source>
</evidence>
<name>A0A0L7RBE1_9HYME</name>
<feature type="compositionally biased region" description="Polar residues" evidence="1">
    <location>
        <begin position="1"/>
        <end position="14"/>
    </location>
</feature>
<organism evidence="2 3">
    <name type="scientific">Habropoda laboriosa</name>
    <dbReference type="NCBI Taxonomy" id="597456"/>
    <lineage>
        <taxon>Eukaryota</taxon>
        <taxon>Metazoa</taxon>
        <taxon>Ecdysozoa</taxon>
        <taxon>Arthropoda</taxon>
        <taxon>Hexapoda</taxon>
        <taxon>Insecta</taxon>
        <taxon>Pterygota</taxon>
        <taxon>Neoptera</taxon>
        <taxon>Endopterygota</taxon>
        <taxon>Hymenoptera</taxon>
        <taxon>Apocrita</taxon>
        <taxon>Aculeata</taxon>
        <taxon>Apoidea</taxon>
        <taxon>Anthophila</taxon>
        <taxon>Apidae</taxon>
        <taxon>Habropoda</taxon>
    </lineage>
</organism>
<gene>
    <name evidence="2" type="ORF">WH47_03224</name>
</gene>
<accession>A0A0L7RBE1</accession>
<dbReference type="AlphaFoldDB" id="A0A0L7RBE1"/>
<dbReference type="EMBL" id="KQ414617">
    <property type="protein sequence ID" value="KOC68066.1"/>
    <property type="molecule type" value="Genomic_DNA"/>
</dbReference>
<protein>
    <submittedName>
        <fullName evidence="2">Uncharacterized protein</fullName>
    </submittedName>
</protein>
<reference evidence="2 3" key="1">
    <citation type="submission" date="2015-07" db="EMBL/GenBank/DDBJ databases">
        <title>The genome of Habropoda laboriosa.</title>
        <authorList>
            <person name="Pan H."/>
            <person name="Kapheim K."/>
        </authorList>
    </citation>
    <scope>NUCLEOTIDE SEQUENCE [LARGE SCALE GENOMIC DNA]</scope>
    <source>
        <strain evidence="2">0110345459</strain>
    </source>
</reference>